<protein>
    <submittedName>
        <fullName evidence="9">Nicotinamide mononucleotide transporter</fullName>
    </submittedName>
</protein>
<dbReference type="PANTHER" id="PTHR36122:SF2">
    <property type="entry name" value="NICOTINAMIDE RIBOSIDE TRANSPORTER PNUC"/>
    <property type="match status" value="1"/>
</dbReference>
<feature type="transmembrane region" description="Helical" evidence="8">
    <location>
        <begin position="217"/>
        <end position="234"/>
    </location>
</feature>
<accession>A0A0H3MY49</accession>
<gene>
    <name evidence="9" type="ordered locus">SSUBM407_1834</name>
</gene>
<evidence type="ECO:0000256" key="6">
    <source>
        <dbReference type="ARBA" id="ARBA00022989"/>
    </source>
</evidence>
<dbReference type="Pfam" id="PF04973">
    <property type="entry name" value="NMN_transporter"/>
    <property type="match status" value="1"/>
</dbReference>
<feature type="transmembrane region" description="Helical" evidence="8">
    <location>
        <begin position="77"/>
        <end position="93"/>
    </location>
</feature>
<dbReference type="HOGENOM" id="CLU_076589_4_0_9"/>
<dbReference type="EMBL" id="FM252032">
    <property type="protein sequence ID" value="CAZ56690.1"/>
    <property type="molecule type" value="Genomic_DNA"/>
</dbReference>
<dbReference type="InterPro" id="IPR006419">
    <property type="entry name" value="NMN_transpt_PnuC"/>
</dbReference>
<keyword evidence="5 8" id="KW-0812">Transmembrane</keyword>
<dbReference type="GeneID" id="8154147"/>
<keyword evidence="3" id="KW-0813">Transport</keyword>
<dbReference type="PANTHER" id="PTHR36122">
    <property type="entry name" value="NICOTINAMIDE RIBOSIDE TRANSPORTER PNUC"/>
    <property type="match status" value="1"/>
</dbReference>
<dbReference type="Proteomes" id="UP000009077">
    <property type="component" value="Chromosome"/>
</dbReference>
<dbReference type="AlphaFoldDB" id="A0A0H3MY49"/>
<organism evidence="9 10">
    <name type="scientific">Streptococcus suis (strain BM407)</name>
    <dbReference type="NCBI Taxonomy" id="568814"/>
    <lineage>
        <taxon>Bacteria</taxon>
        <taxon>Bacillati</taxon>
        <taxon>Bacillota</taxon>
        <taxon>Bacilli</taxon>
        <taxon>Lactobacillales</taxon>
        <taxon>Streptococcaceae</taxon>
        <taxon>Streptococcus</taxon>
    </lineage>
</organism>
<evidence type="ECO:0000256" key="5">
    <source>
        <dbReference type="ARBA" id="ARBA00022692"/>
    </source>
</evidence>
<proteinExistence type="inferred from homology"/>
<evidence type="ECO:0000256" key="3">
    <source>
        <dbReference type="ARBA" id="ARBA00022448"/>
    </source>
</evidence>
<feature type="transmembrane region" description="Helical" evidence="8">
    <location>
        <begin position="32"/>
        <end position="48"/>
    </location>
</feature>
<keyword evidence="6 8" id="KW-1133">Transmembrane helix</keyword>
<dbReference type="NCBIfam" id="TIGR01528">
    <property type="entry name" value="NMN_trans_PnuC"/>
    <property type="match status" value="1"/>
</dbReference>
<evidence type="ECO:0000256" key="8">
    <source>
        <dbReference type="SAM" id="Phobius"/>
    </source>
</evidence>
<dbReference type="RefSeq" id="WP_012027855.1">
    <property type="nucleotide sequence ID" value="NC_012926.1"/>
</dbReference>
<sequence length="273" mass="31432">MEQLTKFIDRFQASLKQVPENMSAIANRAKKLGVIGVLDAIIAGLFFGRTLGQWLYLLVLSSVPVILHVWSASEDWMGLFTSWTGIICVILVAEGRSSNYFFGFISNLIYFVLSYQNMFYGEVMTAIFFIVMQPVGLYFWLSARVNGAAEEEKTEFEARKLTLWGWVKWLVFAVLVWGSFGLIYKSIGSARPFRDSITDGTNWTGQFLQSYLYREQWIFWIATNVFSIYLWWVGPDSGNLQMSVMYFVWTINSLVGWYQWSKSIKEGQVARNG</sequence>
<comment type="subcellular location">
    <subcellularLocation>
        <location evidence="1">Cell membrane</location>
        <topology evidence="1">Multi-pass membrane protein</topology>
    </subcellularLocation>
</comment>
<evidence type="ECO:0000256" key="7">
    <source>
        <dbReference type="ARBA" id="ARBA00023136"/>
    </source>
</evidence>
<dbReference type="KEGG" id="ssb:SSUBM407_1834"/>
<dbReference type="GO" id="GO:0005886">
    <property type="term" value="C:plasma membrane"/>
    <property type="evidence" value="ECO:0007669"/>
    <property type="project" value="UniProtKB-SubCell"/>
</dbReference>
<evidence type="ECO:0000256" key="2">
    <source>
        <dbReference type="ARBA" id="ARBA00006669"/>
    </source>
</evidence>
<evidence type="ECO:0000313" key="10">
    <source>
        <dbReference type="Proteomes" id="UP000009077"/>
    </source>
</evidence>
<feature type="transmembrane region" description="Helical" evidence="8">
    <location>
        <begin position="163"/>
        <end position="184"/>
    </location>
</feature>
<feature type="transmembrane region" description="Helical" evidence="8">
    <location>
        <begin position="99"/>
        <end position="116"/>
    </location>
</feature>
<keyword evidence="10" id="KW-1185">Reference proteome</keyword>
<dbReference type="GO" id="GO:0034257">
    <property type="term" value="F:nicotinamide riboside transmembrane transporter activity"/>
    <property type="evidence" value="ECO:0007669"/>
    <property type="project" value="InterPro"/>
</dbReference>
<evidence type="ECO:0000256" key="4">
    <source>
        <dbReference type="ARBA" id="ARBA00022475"/>
    </source>
</evidence>
<evidence type="ECO:0000256" key="1">
    <source>
        <dbReference type="ARBA" id="ARBA00004651"/>
    </source>
</evidence>
<dbReference type="PATRIC" id="fig|568814.3.peg.1871"/>
<comment type="similarity">
    <text evidence="2">Belongs to the nicotinamide ribonucleoside (NR) uptake permease (TC 4.B.1) family.</text>
</comment>
<evidence type="ECO:0000313" key="9">
    <source>
        <dbReference type="EMBL" id="CAZ56690.1"/>
    </source>
</evidence>
<keyword evidence="4" id="KW-1003">Cell membrane</keyword>
<name>A0A0H3MY49_STRS4</name>
<reference evidence="9 10" key="1">
    <citation type="journal article" date="2009" name="PLoS ONE">
        <title>Rapid evolution of virulence and drug resistance in the emerging zoonotic pathogen Streptococcus suis.</title>
        <authorList>
            <person name="Holden M.T.G."/>
            <person name="Hauser H."/>
            <person name="Sanders M."/>
            <person name="Ngo T.H."/>
            <person name="Cherevach I."/>
            <person name="Cronin A."/>
            <person name="Goodhead I."/>
            <person name="Mungall K."/>
            <person name="Quail M.A."/>
            <person name="Price C."/>
            <person name="Rabbinowitsch E."/>
            <person name="Sharp S."/>
            <person name="Croucher N.J."/>
            <person name="Chieu T.B."/>
            <person name="Mai N.T.H."/>
            <person name="Diep T.S."/>
            <person name="Chinh N.T."/>
            <person name="Kehoe M."/>
            <person name="Leigh J.A."/>
            <person name="Ward P.N."/>
            <person name="Dowson C.G."/>
            <person name="Whatmore A.M."/>
            <person name="Chanter N."/>
            <person name="Iversen P."/>
            <person name="Gottschalk M."/>
            <person name="Slater J.D."/>
            <person name="Smith H.E."/>
            <person name="Spratt B.G."/>
            <person name="Xu J."/>
            <person name="Ye C."/>
            <person name="Bentley S."/>
            <person name="Barrell B.G."/>
            <person name="Schultsz C."/>
            <person name="Maskell D.J."/>
            <person name="Parkhill J."/>
        </authorList>
    </citation>
    <scope>NUCLEOTIDE SEQUENCE [LARGE SCALE GENOMIC DNA]</scope>
    <source>
        <strain evidence="9 10">BM407</strain>
    </source>
</reference>
<feature type="transmembrane region" description="Helical" evidence="8">
    <location>
        <begin position="123"/>
        <end position="143"/>
    </location>
</feature>
<keyword evidence="7 8" id="KW-0472">Membrane</keyword>